<organism evidence="2 3">
    <name type="scientific">Coniella lustricola</name>
    <dbReference type="NCBI Taxonomy" id="2025994"/>
    <lineage>
        <taxon>Eukaryota</taxon>
        <taxon>Fungi</taxon>
        <taxon>Dikarya</taxon>
        <taxon>Ascomycota</taxon>
        <taxon>Pezizomycotina</taxon>
        <taxon>Sordariomycetes</taxon>
        <taxon>Sordariomycetidae</taxon>
        <taxon>Diaporthales</taxon>
        <taxon>Schizoparmaceae</taxon>
        <taxon>Coniella</taxon>
    </lineage>
</organism>
<dbReference type="EMBL" id="KZ678396">
    <property type="protein sequence ID" value="PSR94641.1"/>
    <property type="molecule type" value="Genomic_DNA"/>
</dbReference>
<keyword evidence="3" id="KW-1185">Reference proteome</keyword>
<sequence>MVLELAAGCWLLLLLGLLYLDWTALLLHCNGGSGAAERAQVGNGGSRNKGTAVGGKRVEARGERGARERLLTARARRKAGPR</sequence>
<evidence type="ECO:0000313" key="2">
    <source>
        <dbReference type="EMBL" id="PSR94641.1"/>
    </source>
</evidence>
<dbReference type="InParanoid" id="A0A2T3AFW1"/>
<protein>
    <submittedName>
        <fullName evidence="2">Uncharacterized protein</fullName>
    </submittedName>
</protein>
<dbReference type="AlphaFoldDB" id="A0A2T3AFW1"/>
<feature type="region of interest" description="Disordered" evidence="1">
    <location>
        <begin position="37"/>
        <end position="64"/>
    </location>
</feature>
<proteinExistence type="predicted"/>
<dbReference type="Proteomes" id="UP000241462">
    <property type="component" value="Unassembled WGS sequence"/>
</dbReference>
<reference evidence="2 3" key="1">
    <citation type="journal article" date="2018" name="Mycol. Prog.">
        <title>Coniella lustricola, a new species from submerged detritus.</title>
        <authorList>
            <person name="Raudabaugh D.B."/>
            <person name="Iturriaga T."/>
            <person name="Carver A."/>
            <person name="Mondo S."/>
            <person name="Pangilinan J."/>
            <person name="Lipzen A."/>
            <person name="He G."/>
            <person name="Amirebrahimi M."/>
            <person name="Grigoriev I.V."/>
            <person name="Miller A.N."/>
        </authorList>
    </citation>
    <scope>NUCLEOTIDE SEQUENCE [LARGE SCALE GENOMIC DNA]</scope>
    <source>
        <strain evidence="2 3">B22-T-1</strain>
    </source>
</reference>
<evidence type="ECO:0000256" key="1">
    <source>
        <dbReference type="SAM" id="MobiDB-lite"/>
    </source>
</evidence>
<name>A0A2T3AFW1_9PEZI</name>
<accession>A0A2T3AFW1</accession>
<evidence type="ECO:0000313" key="3">
    <source>
        <dbReference type="Proteomes" id="UP000241462"/>
    </source>
</evidence>
<gene>
    <name evidence="2" type="ORF">BD289DRAFT_131591</name>
</gene>